<keyword evidence="3" id="KW-1185">Reference proteome</keyword>
<comment type="caution">
    <text evidence="2">The sequence shown here is derived from an EMBL/GenBank/DDBJ whole genome shotgun (WGS) entry which is preliminary data.</text>
</comment>
<dbReference type="Proteomes" id="UP001597114">
    <property type="component" value="Unassembled WGS sequence"/>
</dbReference>
<reference evidence="3" key="1">
    <citation type="journal article" date="2019" name="Int. J. Syst. Evol. Microbiol.">
        <title>The Global Catalogue of Microorganisms (GCM) 10K type strain sequencing project: providing services to taxonomists for standard genome sequencing and annotation.</title>
        <authorList>
            <consortium name="The Broad Institute Genomics Platform"/>
            <consortium name="The Broad Institute Genome Sequencing Center for Infectious Disease"/>
            <person name="Wu L."/>
            <person name="Ma J."/>
        </authorList>
    </citation>
    <scope>NUCLEOTIDE SEQUENCE [LARGE SCALE GENOMIC DNA]</scope>
    <source>
        <strain evidence="3">CCM 7043</strain>
    </source>
</reference>
<protein>
    <submittedName>
        <fullName evidence="2">Uncharacterized protein</fullName>
    </submittedName>
</protein>
<gene>
    <name evidence="2" type="ORF">ACFSJD_28790</name>
</gene>
<evidence type="ECO:0000313" key="2">
    <source>
        <dbReference type="EMBL" id="MFD1521525.1"/>
    </source>
</evidence>
<dbReference type="EMBL" id="JBHUCO010000037">
    <property type="protein sequence ID" value="MFD1521525.1"/>
    <property type="molecule type" value="Genomic_DNA"/>
</dbReference>
<dbReference type="RefSeq" id="WP_344724130.1">
    <property type="nucleotide sequence ID" value="NZ_BAAAUS010000024.1"/>
</dbReference>
<evidence type="ECO:0000313" key="3">
    <source>
        <dbReference type="Proteomes" id="UP001597114"/>
    </source>
</evidence>
<name>A0ABW4F5H0_9PSEU</name>
<evidence type="ECO:0000256" key="1">
    <source>
        <dbReference type="SAM" id="MobiDB-lite"/>
    </source>
</evidence>
<proteinExistence type="predicted"/>
<feature type="region of interest" description="Disordered" evidence="1">
    <location>
        <begin position="153"/>
        <end position="173"/>
    </location>
</feature>
<organism evidence="2 3">
    <name type="scientific">Pseudonocardia yunnanensis</name>
    <dbReference type="NCBI Taxonomy" id="58107"/>
    <lineage>
        <taxon>Bacteria</taxon>
        <taxon>Bacillati</taxon>
        <taxon>Actinomycetota</taxon>
        <taxon>Actinomycetes</taxon>
        <taxon>Pseudonocardiales</taxon>
        <taxon>Pseudonocardiaceae</taxon>
        <taxon>Pseudonocardia</taxon>
    </lineage>
</organism>
<sequence length="305" mass="33242">MGTTDFDSRFTASEEYFGFASLVRCSLSTVDGKSSGSPLGRAMRSTPADRWVRNCMQRWLIHPNPRLRLVVLLGLTDSYVTAVTARLRDIHPTTFRAVNATTVHAAGVVWTFLQHPSRLSENHFRTWISDEPHRKRADATAGVRLALGVCPPSASADTARTPGSAPPRPRPTAARVTVGPIGLHAAIREHLNDHPNLVRHGALGRDNVKMSDWRTGNGIVFAYENETGKLWTPGDPALRALTATVSSVVYPAAKLWTGTGRDGTPLYGRHSALRSIHELGEADLIRFAPATMAEAARILNTLLSM</sequence>
<accession>A0ABW4F5H0</accession>